<proteinExistence type="predicted"/>
<organism evidence="1">
    <name type="scientific">Desulfobacca acetoxidans</name>
    <dbReference type="NCBI Taxonomy" id="60893"/>
    <lineage>
        <taxon>Bacteria</taxon>
        <taxon>Pseudomonadati</taxon>
        <taxon>Thermodesulfobacteriota</taxon>
        <taxon>Desulfobaccia</taxon>
        <taxon>Desulfobaccales</taxon>
        <taxon>Desulfobaccaceae</taxon>
        <taxon>Desulfobacca</taxon>
    </lineage>
</organism>
<sequence>MTFLWDSDIDLVVAGDFVYLPQLFDPSIARDLEALSPGKLAARPAQTGSDPLVIEARGSYFVRTVSLTSLVEQFASIQPEVWEGLRRALRKEAGNPDDTDPAFLDSKLAVILFQVLPYFLRRSKSFAREALDQEKILQIIRAKVRIPPHQDHRAGPFVDHGELKEAMARWDKLAASPGPPPSGFMPASRLKDWFLQALTAKIAAREKSRLAEVLKEREKWAAVCHRHADVLAYLAEKGALELDDFGFHRLRPNEYRIYKRTGVYALRDYYGRPYIFPDCRVAVNTCGRLMPYVIERYKHPLLHRHSSGQEICLSKNFKTPLSFSAAGVIQALEAGINALYYGYNPRRRNGYHSLDRVQQMRVVDFDDYRVSSDDPRIVSGEVEVKNIFY</sequence>
<gene>
    <name evidence="1" type="ORF">ENV62_03310</name>
</gene>
<reference evidence="1" key="1">
    <citation type="journal article" date="2020" name="mSystems">
        <title>Genome- and Community-Level Interaction Insights into Carbon Utilization and Element Cycling Functions of Hydrothermarchaeota in Hydrothermal Sediment.</title>
        <authorList>
            <person name="Zhou Z."/>
            <person name="Liu Y."/>
            <person name="Xu W."/>
            <person name="Pan J."/>
            <person name="Luo Z.H."/>
            <person name="Li M."/>
        </authorList>
    </citation>
    <scope>NUCLEOTIDE SEQUENCE [LARGE SCALE GENOMIC DNA]</scope>
    <source>
        <strain evidence="1">SpSt-776</strain>
    </source>
</reference>
<comment type="caution">
    <text evidence="1">The sequence shown here is derived from an EMBL/GenBank/DDBJ whole genome shotgun (WGS) entry which is preliminary data.</text>
</comment>
<protein>
    <submittedName>
        <fullName evidence="1">Uncharacterized protein</fullName>
    </submittedName>
</protein>
<accession>A0A7C3WL34</accession>
<evidence type="ECO:0000313" key="1">
    <source>
        <dbReference type="EMBL" id="HGB14253.1"/>
    </source>
</evidence>
<dbReference type="EMBL" id="DTHB01000027">
    <property type="protein sequence ID" value="HGB14253.1"/>
    <property type="molecule type" value="Genomic_DNA"/>
</dbReference>
<name>A0A7C3WL34_9BACT</name>
<dbReference type="AlphaFoldDB" id="A0A7C3WL34"/>